<evidence type="ECO:0000313" key="2">
    <source>
        <dbReference type="Proteomes" id="UP001293791"/>
    </source>
</evidence>
<gene>
    <name evidence="1" type="ORF">Cyrtocomes_00825</name>
</gene>
<reference evidence="1 2" key="1">
    <citation type="submission" date="2023-02" db="EMBL/GenBank/DDBJ databases">
        <title>Host association and intracellularity evolved multiple times independently in the Rickettsiales.</title>
        <authorList>
            <person name="Castelli M."/>
            <person name="Nardi T."/>
            <person name="Gammuto L."/>
            <person name="Bellinzona G."/>
            <person name="Sabaneyeva E."/>
            <person name="Potekhin A."/>
            <person name="Serra V."/>
            <person name="Petroni G."/>
            <person name="Sassera D."/>
        </authorList>
    </citation>
    <scope>NUCLEOTIDE SEQUENCE [LARGE SCALE GENOMIC DNA]</scope>
    <source>
        <strain evidence="1 2">BOD18</strain>
    </source>
</reference>
<keyword evidence="2" id="KW-1185">Reference proteome</keyword>
<evidence type="ECO:0000313" key="1">
    <source>
        <dbReference type="EMBL" id="MDZ5762442.1"/>
    </source>
</evidence>
<name>A0ABU5L8T1_9RICK</name>
<proteinExistence type="predicted"/>
<dbReference type="EMBL" id="JARGYT010000050">
    <property type="protein sequence ID" value="MDZ5762442.1"/>
    <property type="molecule type" value="Genomic_DNA"/>
</dbReference>
<dbReference type="Proteomes" id="UP001293791">
    <property type="component" value="Unassembled WGS sequence"/>
</dbReference>
<comment type="caution">
    <text evidence="1">The sequence shown here is derived from an EMBL/GenBank/DDBJ whole genome shotgun (WGS) entry which is preliminary data.</text>
</comment>
<accession>A0ABU5L8T1</accession>
<sequence>MQQWVYDKASILGSVEAQVALVQFCMLILASSYNSTNTLFTTLHALALKDDVESQLALAYMYYGALERVAAMGL</sequence>
<organism evidence="1 2">
    <name type="scientific">Candidatus Cyrtobacter comes</name>
    <dbReference type="NCBI Taxonomy" id="675776"/>
    <lineage>
        <taxon>Bacteria</taxon>
        <taxon>Pseudomonadati</taxon>
        <taxon>Pseudomonadota</taxon>
        <taxon>Alphaproteobacteria</taxon>
        <taxon>Rickettsiales</taxon>
        <taxon>Candidatus Midichloriaceae</taxon>
        <taxon>Candidatus Cyrtobacter</taxon>
    </lineage>
</organism>
<protein>
    <submittedName>
        <fullName evidence="1">Uncharacterized protein</fullName>
    </submittedName>
</protein>